<evidence type="ECO:0000313" key="4">
    <source>
        <dbReference type="Proteomes" id="UP000321723"/>
    </source>
</evidence>
<evidence type="ECO:0000256" key="1">
    <source>
        <dbReference type="SAM" id="MobiDB-lite"/>
    </source>
</evidence>
<feature type="region of interest" description="Disordered" evidence="1">
    <location>
        <begin position="82"/>
        <end position="102"/>
    </location>
</feature>
<proteinExistence type="predicted"/>
<name>A0A511FGT5_9CELL</name>
<dbReference type="Proteomes" id="UP000564629">
    <property type="component" value="Unassembled WGS sequence"/>
</dbReference>
<reference evidence="3 5" key="2">
    <citation type="submission" date="2020-08" db="EMBL/GenBank/DDBJ databases">
        <title>Sequencing the genomes of 1000 actinobacteria strains.</title>
        <authorList>
            <person name="Klenk H.-P."/>
        </authorList>
    </citation>
    <scope>NUCLEOTIDE SEQUENCE [LARGE SCALE GENOMIC DNA]</scope>
    <source>
        <strain evidence="3 5">DSM 9581</strain>
    </source>
</reference>
<evidence type="ECO:0000313" key="2">
    <source>
        <dbReference type="EMBL" id="GEL47068.1"/>
    </source>
</evidence>
<feature type="region of interest" description="Disordered" evidence="1">
    <location>
        <begin position="1"/>
        <end position="21"/>
    </location>
</feature>
<reference evidence="2 4" key="1">
    <citation type="submission" date="2019-07" db="EMBL/GenBank/DDBJ databases">
        <title>Whole genome shotgun sequence of Cellulomonas hominis NBRC 16055.</title>
        <authorList>
            <person name="Hosoyama A."/>
            <person name="Uohara A."/>
            <person name="Ohji S."/>
            <person name="Ichikawa N."/>
        </authorList>
    </citation>
    <scope>NUCLEOTIDE SEQUENCE [LARGE SCALE GENOMIC DNA]</scope>
    <source>
        <strain evidence="2 4">NBRC 16055</strain>
    </source>
</reference>
<dbReference type="Proteomes" id="UP000321723">
    <property type="component" value="Unassembled WGS sequence"/>
</dbReference>
<sequence>MSTPHACPGRVSTDPVTGNDPVVDDRAVSALAWTRIAPGHYVAVGIAFEHTIVKQRRGAVLVSLPIVEGTVPDRFATTWPQSHHRNVRAAKDAAAAVEKRAR</sequence>
<dbReference type="RefSeq" id="WP_146837847.1">
    <property type="nucleotide sequence ID" value="NZ_BJVQ01000029.1"/>
</dbReference>
<evidence type="ECO:0000313" key="3">
    <source>
        <dbReference type="EMBL" id="MBB5474693.1"/>
    </source>
</evidence>
<gene>
    <name evidence="2" type="ORF">CHO01_21840</name>
    <name evidence="3" type="ORF">HNR08_003429</name>
</gene>
<dbReference type="EMBL" id="BJVQ01000029">
    <property type="protein sequence ID" value="GEL47068.1"/>
    <property type="molecule type" value="Genomic_DNA"/>
</dbReference>
<accession>A0A511FGT5</accession>
<organism evidence="2 4">
    <name type="scientific">Cellulomonas hominis</name>
    <dbReference type="NCBI Taxonomy" id="156981"/>
    <lineage>
        <taxon>Bacteria</taxon>
        <taxon>Bacillati</taxon>
        <taxon>Actinomycetota</taxon>
        <taxon>Actinomycetes</taxon>
        <taxon>Micrococcales</taxon>
        <taxon>Cellulomonadaceae</taxon>
        <taxon>Cellulomonas</taxon>
    </lineage>
</organism>
<protein>
    <submittedName>
        <fullName evidence="3">Phosphoglucomutase</fullName>
    </submittedName>
</protein>
<comment type="caution">
    <text evidence="2">The sequence shown here is derived from an EMBL/GenBank/DDBJ whole genome shotgun (WGS) entry which is preliminary data.</text>
</comment>
<evidence type="ECO:0000313" key="5">
    <source>
        <dbReference type="Proteomes" id="UP000564629"/>
    </source>
</evidence>
<keyword evidence="4" id="KW-1185">Reference proteome</keyword>
<dbReference type="EMBL" id="JACHDN010000001">
    <property type="protein sequence ID" value="MBB5474693.1"/>
    <property type="molecule type" value="Genomic_DNA"/>
</dbReference>
<dbReference type="AlphaFoldDB" id="A0A511FGT5"/>